<name>A0AAN5CRN0_9BILA</name>
<dbReference type="GO" id="GO:0005615">
    <property type="term" value="C:extracellular space"/>
    <property type="evidence" value="ECO:0007669"/>
    <property type="project" value="TreeGrafter"/>
</dbReference>
<reference evidence="2" key="1">
    <citation type="submission" date="2022-10" db="EMBL/GenBank/DDBJ databases">
        <title>Genome assembly of Pristionchus species.</title>
        <authorList>
            <person name="Yoshida K."/>
            <person name="Sommer R.J."/>
        </authorList>
    </citation>
    <scope>NUCLEOTIDE SEQUENCE [LARGE SCALE GENOMIC DNA]</scope>
    <source>
        <strain evidence="2">RS5460</strain>
    </source>
</reference>
<proteinExistence type="predicted"/>
<evidence type="ECO:0000313" key="1">
    <source>
        <dbReference type="EMBL" id="GMR49343.1"/>
    </source>
</evidence>
<dbReference type="Proteomes" id="UP001328107">
    <property type="component" value="Unassembled WGS sequence"/>
</dbReference>
<comment type="caution">
    <text evidence="1">The sequence shown here is derived from an EMBL/GenBank/DDBJ whole genome shotgun (WGS) entry which is preliminary data.</text>
</comment>
<dbReference type="AlphaFoldDB" id="A0AAN5CRN0"/>
<organism evidence="1 2">
    <name type="scientific">Pristionchus mayeri</name>
    <dbReference type="NCBI Taxonomy" id="1317129"/>
    <lineage>
        <taxon>Eukaryota</taxon>
        <taxon>Metazoa</taxon>
        <taxon>Ecdysozoa</taxon>
        <taxon>Nematoda</taxon>
        <taxon>Chromadorea</taxon>
        <taxon>Rhabditida</taxon>
        <taxon>Rhabditina</taxon>
        <taxon>Diplogasteromorpha</taxon>
        <taxon>Diplogasteroidea</taxon>
        <taxon>Neodiplogasteridae</taxon>
        <taxon>Pristionchus</taxon>
    </lineage>
</organism>
<dbReference type="Pfam" id="PF02995">
    <property type="entry name" value="DUF229"/>
    <property type="match status" value="1"/>
</dbReference>
<gene>
    <name evidence="1" type="ORF">PMAYCL1PPCAC_19538</name>
</gene>
<accession>A0AAN5CRN0</accession>
<dbReference type="PANTHER" id="PTHR10974">
    <property type="entry name" value="FI08016P-RELATED"/>
    <property type="match status" value="1"/>
</dbReference>
<keyword evidence="2" id="KW-1185">Reference proteome</keyword>
<feature type="non-terminal residue" evidence="1">
    <location>
        <position position="132"/>
    </location>
</feature>
<dbReference type="EMBL" id="BTRK01000004">
    <property type="protein sequence ID" value="GMR49343.1"/>
    <property type="molecule type" value="Genomic_DNA"/>
</dbReference>
<dbReference type="PANTHER" id="PTHR10974:SF75">
    <property type="entry name" value="SULFATASE DOMAIN-CONTAINING PROTEIN"/>
    <property type="match status" value="1"/>
</dbReference>
<sequence length="132" mass="15159">MNNDTDFDEKPSVFIFVFDSVANSQSLRSLPKTISLIEREFDAVNLRHVNKVGENSKLTDDLDRGIFGLENVQADWNKTYACGHHLDDEPFILKEFTKKGYKSLMAEDWACGAFNWPSCFGFKKAPVTHYMR</sequence>
<protein>
    <submittedName>
        <fullName evidence="1">Uncharacterized protein</fullName>
    </submittedName>
</protein>
<dbReference type="InterPro" id="IPR004245">
    <property type="entry name" value="DUF229"/>
</dbReference>
<evidence type="ECO:0000313" key="2">
    <source>
        <dbReference type="Proteomes" id="UP001328107"/>
    </source>
</evidence>